<feature type="domain" description="TIR" evidence="1">
    <location>
        <begin position="129"/>
        <end position="223"/>
    </location>
</feature>
<accession>A0A7G9T9Y0</accession>
<dbReference type="Pfam" id="PF13676">
    <property type="entry name" value="TIR_2"/>
    <property type="match status" value="1"/>
</dbReference>
<dbReference type="InterPro" id="IPR000157">
    <property type="entry name" value="TIR_dom"/>
</dbReference>
<evidence type="ECO:0000259" key="1">
    <source>
        <dbReference type="Pfam" id="PF13676"/>
    </source>
</evidence>
<dbReference type="RefSeq" id="WP_187572629.1">
    <property type="nucleotide sequence ID" value="NZ_CP060731.1"/>
</dbReference>
<name>A0A7G9T9Y0_PSEMX</name>
<evidence type="ECO:0000313" key="3">
    <source>
        <dbReference type="Proteomes" id="UP000515838"/>
    </source>
</evidence>
<evidence type="ECO:0000313" key="2">
    <source>
        <dbReference type="EMBL" id="QNN76905.1"/>
    </source>
</evidence>
<sequence>MSVLYEVVAYGDPLLLQPWREKVEELIAPFELQIGRDFAWTVNPPNLALAQTVASTILYLGQTYAPAPEALLEAKVPILPVVPDLTQVHALIPAPLQHLNCLGLVEQGLDRGAGVLLETLGLLPRQRRIFLSYKRTEAREAAVQLADALANRQFEVFLDTRGVPPAEEFQAQLWHKLCDCDVLLMLHTPGYFESRWTSAEFGRALAKHIPVLRVTWPDDTPDVRTQTAARAELVQSEVDPVTGRLADAAIERIAQQLETLRARSHAIRNLNLISRLRSAVQQVGGQMLGQGVQSSVHLQLADGRKIRLLPNVGVPTSDALQLAANQPGDGAAAVAYDEIGMLPSWVAHLDWLGDNIPSVKWVKASNAAWQFADWRD</sequence>
<dbReference type="Proteomes" id="UP000515838">
    <property type="component" value="Chromosome"/>
</dbReference>
<dbReference type="AlphaFoldDB" id="A0A7G9T9Y0"/>
<reference evidence="2 3" key="1">
    <citation type="submission" date="2020-08" db="EMBL/GenBank/DDBJ databases">
        <title>Streptomycin Non-resistant strain, P. mexicana.</title>
        <authorList>
            <person name="Ganesh-Kumar S."/>
            <person name="Zhe T."/>
            <person name="Yu Z."/>
            <person name="Min Y."/>
        </authorList>
    </citation>
    <scope>NUCLEOTIDE SEQUENCE [LARGE SCALE GENOMIC DNA]</scope>
    <source>
        <strain evidence="2 3">GTZY2</strain>
    </source>
</reference>
<dbReference type="GO" id="GO:0007165">
    <property type="term" value="P:signal transduction"/>
    <property type="evidence" value="ECO:0007669"/>
    <property type="project" value="InterPro"/>
</dbReference>
<dbReference type="SUPFAM" id="SSF52200">
    <property type="entry name" value="Toll/Interleukin receptor TIR domain"/>
    <property type="match status" value="1"/>
</dbReference>
<dbReference type="GeneID" id="81471949"/>
<dbReference type="InterPro" id="IPR035897">
    <property type="entry name" value="Toll_tir_struct_dom_sf"/>
</dbReference>
<dbReference type="Gene3D" id="3.40.50.10140">
    <property type="entry name" value="Toll/interleukin-1 receptor homology (TIR) domain"/>
    <property type="match status" value="1"/>
</dbReference>
<keyword evidence="2" id="KW-0675">Receptor</keyword>
<dbReference type="EMBL" id="CP060731">
    <property type="protein sequence ID" value="QNN76905.1"/>
    <property type="molecule type" value="Genomic_DNA"/>
</dbReference>
<protein>
    <submittedName>
        <fullName evidence="2">Toll/interleukin-1 receptor domain-containing protein</fullName>
    </submittedName>
</protein>
<organism evidence="2 3">
    <name type="scientific">Pseudoxanthomonas mexicana</name>
    <dbReference type="NCBI Taxonomy" id="128785"/>
    <lineage>
        <taxon>Bacteria</taxon>
        <taxon>Pseudomonadati</taxon>
        <taxon>Pseudomonadota</taxon>
        <taxon>Gammaproteobacteria</taxon>
        <taxon>Lysobacterales</taxon>
        <taxon>Lysobacteraceae</taxon>
        <taxon>Pseudoxanthomonas</taxon>
    </lineage>
</organism>
<gene>
    <name evidence="2" type="ORF">IAE60_13275</name>
</gene>
<proteinExistence type="predicted"/>